<sequence length="49" mass="5108">MPNMEVCEQTLKKVMNGIPDDNYGIVKAPSAGKCIAIINEGKRGSGTAG</sequence>
<organism evidence="1 2">
    <name type="scientific">Buttiauxella gaviniae ATCC 51604</name>
    <dbReference type="NCBI Taxonomy" id="1354253"/>
    <lineage>
        <taxon>Bacteria</taxon>
        <taxon>Pseudomonadati</taxon>
        <taxon>Pseudomonadota</taxon>
        <taxon>Gammaproteobacteria</taxon>
        <taxon>Enterobacterales</taxon>
        <taxon>Enterobacteriaceae</taxon>
        <taxon>Buttiauxella</taxon>
    </lineage>
</organism>
<evidence type="ECO:0000313" key="2">
    <source>
        <dbReference type="Proteomes" id="UP000078504"/>
    </source>
</evidence>
<dbReference type="Proteomes" id="UP000078504">
    <property type="component" value="Unassembled WGS sequence"/>
</dbReference>
<protein>
    <submittedName>
        <fullName evidence="1">Uncharacterized protein</fullName>
    </submittedName>
</protein>
<dbReference type="EMBL" id="LXEP01000060">
    <property type="protein sequence ID" value="OAT16221.1"/>
    <property type="molecule type" value="Genomic_DNA"/>
</dbReference>
<dbReference type="AlphaFoldDB" id="A0A1B7HKR0"/>
<accession>A0A1B7HKR0</accession>
<proteinExistence type="predicted"/>
<comment type="caution">
    <text evidence="1">The sequence shown here is derived from an EMBL/GenBank/DDBJ whole genome shotgun (WGS) entry which is preliminary data.</text>
</comment>
<dbReference type="PATRIC" id="fig|1354253.4.peg.4813"/>
<evidence type="ECO:0000313" key="1">
    <source>
        <dbReference type="EMBL" id="OAT16221.1"/>
    </source>
</evidence>
<gene>
    <name evidence="1" type="ORF">M977_04650</name>
</gene>
<name>A0A1B7HKR0_9ENTR</name>
<reference evidence="1 2" key="1">
    <citation type="submission" date="2016-04" db="EMBL/GenBank/DDBJ databases">
        <title>ATOL: Assembling a taxonomically balanced genome-scale reconstruction of the evolutionary history of the Enterobacteriaceae.</title>
        <authorList>
            <person name="Plunkett G.III."/>
            <person name="Neeno-Eckwall E.C."/>
            <person name="Glasner J.D."/>
            <person name="Perna N.T."/>
        </authorList>
    </citation>
    <scope>NUCLEOTIDE SEQUENCE [LARGE SCALE GENOMIC DNA]</scope>
    <source>
        <strain evidence="1 2">ATCC 51604</strain>
    </source>
</reference>